<dbReference type="Pfam" id="PF13456">
    <property type="entry name" value="RVT_3"/>
    <property type="match status" value="1"/>
</dbReference>
<feature type="domain" description="RNase H type-1" evidence="1">
    <location>
        <begin position="101"/>
        <end position="140"/>
    </location>
</feature>
<accession>A0A7J9A0L7</accession>
<dbReference type="InterPro" id="IPR002156">
    <property type="entry name" value="RNaseH_domain"/>
</dbReference>
<protein>
    <recommendedName>
        <fullName evidence="1">RNase H type-1 domain-containing protein</fullName>
    </recommendedName>
</protein>
<dbReference type="GO" id="GO:0003676">
    <property type="term" value="F:nucleic acid binding"/>
    <property type="evidence" value="ECO:0007669"/>
    <property type="project" value="InterPro"/>
</dbReference>
<name>A0A7J9A0L7_9ROSI</name>
<dbReference type="AlphaFoldDB" id="A0A7J9A0L7"/>
<gene>
    <name evidence="2" type="ORF">Golax_005228</name>
</gene>
<proteinExistence type="predicted"/>
<organism evidence="2 3">
    <name type="scientific">Gossypium laxum</name>
    <dbReference type="NCBI Taxonomy" id="34288"/>
    <lineage>
        <taxon>Eukaryota</taxon>
        <taxon>Viridiplantae</taxon>
        <taxon>Streptophyta</taxon>
        <taxon>Embryophyta</taxon>
        <taxon>Tracheophyta</taxon>
        <taxon>Spermatophyta</taxon>
        <taxon>Magnoliopsida</taxon>
        <taxon>eudicotyledons</taxon>
        <taxon>Gunneridae</taxon>
        <taxon>Pentapetalae</taxon>
        <taxon>rosids</taxon>
        <taxon>malvids</taxon>
        <taxon>Malvales</taxon>
        <taxon>Malvaceae</taxon>
        <taxon>Malvoideae</taxon>
        <taxon>Gossypium</taxon>
    </lineage>
</organism>
<dbReference type="Proteomes" id="UP000593574">
    <property type="component" value="Unassembled WGS sequence"/>
</dbReference>
<feature type="non-terminal residue" evidence="2">
    <location>
        <position position="141"/>
    </location>
</feature>
<dbReference type="GO" id="GO:0004523">
    <property type="term" value="F:RNA-DNA hybrid ribonuclease activity"/>
    <property type="evidence" value="ECO:0007669"/>
    <property type="project" value="InterPro"/>
</dbReference>
<reference evidence="2 3" key="1">
    <citation type="journal article" date="2019" name="Genome Biol. Evol.">
        <title>Insights into the evolution of the New World diploid cottons (Gossypium, subgenus Houzingenia) based on genome sequencing.</title>
        <authorList>
            <person name="Grover C.E."/>
            <person name="Arick M.A. 2nd"/>
            <person name="Thrash A."/>
            <person name="Conover J.L."/>
            <person name="Sanders W.S."/>
            <person name="Peterson D.G."/>
            <person name="Frelichowski J.E."/>
            <person name="Scheffler J.A."/>
            <person name="Scheffler B.E."/>
            <person name="Wendel J.F."/>
        </authorList>
    </citation>
    <scope>NUCLEOTIDE SEQUENCE [LARGE SCALE GENOMIC DNA]</scope>
    <source>
        <strain evidence="2">4</strain>
        <tissue evidence="2">Leaf</tissue>
    </source>
</reference>
<sequence length="141" mass="15961">ICGSETTVLTRPRIGLLQLEDVIRKIVGILLPYQTIGFDRITWDGTSTVNRGLKHERACGLCRHAFEDVLHVIRDYPGYTDQVARIDSIFILDRFFGNCFVFDAELWGILDGLALLMDRGYNNVLIQTDNLEVAKTIQDSS</sequence>
<evidence type="ECO:0000259" key="1">
    <source>
        <dbReference type="Pfam" id="PF13456"/>
    </source>
</evidence>
<keyword evidence="3" id="KW-1185">Reference proteome</keyword>
<evidence type="ECO:0000313" key="2">
    <source>
        <dbReference type="EMBL" id="MBA0717402.1"/>
    </source>
</evidence>
<dbReference type="EMBL" id="JABEZV010000008">
    <property type="protein sequence ID" value="MBA0717402.1"/>
    <property type="molecule type" value="Genomic_DNA"/>
</dbReference>
<evidence type="ECO:0000313" key="3">
    <source>
        <dbReference type="Proteomes" id="UP000593574"/>
    </source>
</evidence>
<comment type="caution">
    <text evidence="2">The sequence shown here is derived from an EMBL/GenBank/DDBJ whole genome shotgun (WGS) entry which is preliminary data.</text>
</comment>